<proteinExistence type="inferred from homology"/>
<reference evidence="8" key="1">
    <citation type="submission" date="2016-10" db="EMBL/GenBank/DDBJ databases">
        <authorList>
            <person name="Varghese N."/>
            <person name="Submissions S."/>
        </authorList>
    </citation>
    <scope>NUCLEOTIDE SEQUENCE [LARGE SCALE GENOMIC DNA]</scope>
    <source>
        <strain evidence="8">CGMCC 4.5579</strain>
    </source>
</reference>
<dbReference type="Proteomes" id="UP000198727">
    <property type="component" value="Unassembled WGS sequence"/>
</dbReference>
<evidence type="ECO:0000256" key="2">
    <source>
        <dbReference type="ARBA" id="ARBA00022598"/>
    </source>
</evidence>
<accession>A0A1I5XMF1</accession>
<dbReference type="GO" id="GO:0005324">
    <property type="term" value="F:long-chain fatty acid transmembrane transporter activity"/>
    <property type="evidence" value="ECO:0007669"/>
    <property type="project" value="TreeGrafter"/>
</dbReference>
<keyword evidence="4" id="KW-0067">ATP-binding</keyword>
<dbReference type="GO" id="GO:0005524">
    <property type="term" value="F:ATP binding"/>
    <property type="evidence" value="ECO:0007669"/>
    <property type="project" value="UniProtKB-KW"/>
</dbReference>
<protein>
    <submittedName>
        <fullName evidence="7">Fatty-acyl-CoA synthase</fullName>
    </submittedName>
</protein>
<evidence type="ECO:0000313" key="7">
    <source>
        <dbReference type="EMBL" id="SFQ32897.1"/>
    </source>
</evidence>
<dbReference type="InterPro" id="IPR045851">
    <property type="entry name" value="AMP-bd_C_sf"/>
</dbReference>
<sequence>MSAPATPPTVTELLLARRDDTHTGLRWVDTDADRAWSWAEHVQGCAEHAAAVRALLPAGGPPHVGLLADNVPESSFLLGGAAFGGTVLVGLNPTRRGTALARDVRLADCRLVLADPAYAPLLAGLDLGGARVLALDGPEWTGALAAHRGAPVEPVAARPDDLLMLIFTSGTSGDPKAVRCTHAKVAFPGHMLAERFGLSTRDVVYVAMPMFHSNAVMAGWSVGLAAGATIALRRRFSASAFLADVRRVGATYANYVGTPLSYVLATPPGPDDADNPLRLVYGNEGAEADLTAFAERFGCHVVDAFGSTEGGVGFARTPDTPPGSLGRLVDGVAVVHPETGRPCPPAEFGPDGTLRNAEEAVGELVNTTGPGWFAGYYGDPAAEAERLRDGRYHTGDLAYLDADGFCYFAGRLGDWLRVGGENLGTAPIERVLLRHPAVAEAAVYGVPDPSGIGDAVMVALVLDGPLPPEAFGEFLAAQRDLGPRQWPRYVRIATELPRTPTYKVRKRALAAEGTGCADPVWHRAGPEPVYAPLVSATGGAG</sequence>
<dbReference type="InterPro" id="IPR025110">
    <property type="entry name" value="AMP-bd_C"/>
</dbReference>
<dbReference type="OrthoDB" id="2579187at2"/>
<evidence type="ECO:0000259" key="6">
    <source>
        <dbReference type="Pfam" id="PF13193"/>
    </source>
</evidence>
<dbReference type="AlphaFoldDB" id="A0A1I5XMF1"/>
<dbReference type="InterPro" id="IPR042099">
    <property type="entry name" value="ANL_N_sf"/>
</dbReference>
<keyword evidence="8" id="KW-1185">Reference proteome</keyword>
<feature type="domain" description="AMP-dependent synthetase/ligase" evidence="5">
    <location>
        <begin position="29"/>
        <end position="377"/>
    </location>
</feature>
<dbReference type="SUPFAM" id="SSF56801">
    <property type="entry name" value="Acetyl-CoA synthetase-like"/>
    <property type="match status" value="1"/>
</dbReference>
<dbReference type="Pfam" id="PF00501">
    <property type="entry name" value="AMP-binding"/>
    <property type="match status" value="1"/>
</dbReference>
<dbReference type="InterPro" id="IPR020845">
    <property type="entry name" value="AMP-binding_CS"/>
</dbReference>
<evidence type="ECO:0000256" key="4">
    <source>
        <dbReference type="ARBA" id="ARBA00022840"/>
    </source>
</evidence>
<dbReference type="PANTHER" id="PTHR43107:SF15">
    <property type="entry name" value="FATTY ACID TRANSPORT PROTEIN 3, ISOFORM A"/>
    <property type="match status" value="1"/>
</dbReference>
<dbReference type="Pfam" id="PF13193">
    <property type="entry name" value="AMP-binding_C"/>
    <property type="match status" value="1"/>
</dbReference>
<organism evidence="7 8">
    <name type="scientific">Amycolatopsis arida</name>
    <dbReference type="NCBI Taxonomy" id="587909"/>
    <lineage>
        <taxon>Bacteria</taxon>
        <taxon>Bacillati</taxon>
        <taxon>Actinomycetota</taxon>
        <taxon>Actinomycetes</taxon>
        <taxon>Pseudonocardiales</taxon>
        <taxon>Pseudonocardiaceae</taxon>
        <taxon>Amycolatopsis</taxon>
    </lineage>
</organism>
<dbReference type="Gene3D" id="3.40.50.12780">
    <property type="entry name" value="N-terminal domain of ligase-like"/>
    <property type="match status" value="1"/>
</dbReference>
<evidence type="ECO:0000256" key="3">
    <source>
        <dbReference type="ARBA" id="ARBA00022741"/>
    </source>
</evidence>
<dbReference type="STRING" id="587909.SAMN05421810_106148"/>
<evidence type="ECO:0000256" key="1">
    <source>
        <dbReference type="ARBA" id="ARBA00006432"/>
    </source>
</evidence>
<dbReference type="GO" id="GO:0044539">
    <property type="term" value="P:long-chain fatty acid import into cell"/>
    <property type="evidence" value="ECO:0007669"/>
    <property type="project" value="TreeGrafter"/>
</dbReference>
<comment type="similarity">
    <text evidence="1">Belongs to the ATP-dependent AMP-binding enzyme family.</text>
</comment>
<keyword evidence="2" id="KW-0436">Ligase</keyword>
<dbReference type="RefSeq" id="WP_092531568.1">
    <property type="nucleotide sequence ID" value="NZ_FOWW01000006.1"/>
</dbReference>
<dbReference type="EMBL" id="FOWW01000006">
    <property type="protein sequence ID" value="SFQ32897.1"/>
    <property type="molecule type" value="Genomic_DNA"/>
</dbReference>
<evidence type="ECO:0000259" key="5">
    <source>
        <dbReference type="Pfam" id="PF00501"/>
    </source>
</evidence>
<gene>
    <name evidence="7" type="ORF">SAMN05421810_106148</name>
</gene>
<name>A0A1I5XMF1_9PSEU</name>
<dbReference type="InterPro" id="IPR000873">
    <property type="entry name" value="AMP-dep_synth/lig_dom"/>
</dbReference>
<dbReference type="GO" id="GO:0005886">
    <property type="term" value="C:plasma membrane"/>
    <property type="evidence" value="ECO:0007669"/>
    <property type="project" value="TreeGrafter"/>
</dbReference>
<evidence type="ECO:0000313" key="8">
    <source>
        <dbReference type="Proteomes" id="UP000198727"/>
    </source>
</evidence>
<dbReference type="GO" id="GO:0004467">
    <property type="term" value="F:long-chain fatty acid-CoA ligase activity"/>
    <property type="evidence" value="ECO:0007669"/>
    <property type="project" value="TreeGrafter"/>
</dbReference>
<keyword evidence="3" id="KW-0547">Nucleotide-binding</keyword>
<feature type="domain" description="AMP-binding enzyme C-terminal" evidence="6">
    <location>
        <begin position="428"/>
        <end position="503"/>
    </location>
</feature>
<dbReference type="PANTHER" id="PTHR43107">
    <property type="entry name" value="LONG-CHAIN FATTY ACID TRANSPORT PROTEIN"/>
    <property type="match status" value="1"/>
</dbReference>
<dbReference type="PROSITE" id="PS00455">
    <property type="entry name" value="AMP_BINDING"/>
    <property type="match status" value="1"/>
</dbReference>
<dbReference type="Gene3D" id="3.30.300.30">
    <property type="match status" value="1"/>
</dbReference>